<sequence>MTVKPRPPNKKANPATLRMAGRLPASALRPLVLAMAGWWSAGLHAQAVGSGIPDLPVAEPAVEQAPEVPPVAGQLVPKLPEPETVRKEPDARPPVFVSGDRMDGYNERGVAVQGDAELRNDGKVIKGDRLTYDQDTDEAFVQGNARLSQNGTLAVGPEGRMRVEANEGYMLSPDYYFQQTGGNGKAERIDFLDKDHTSIQRTSYTTCSPDNADWYFSARQVDIDNDRQVGVAYGAVMRFFDVPVFATPMMSFPLTGERRSGVLAPLFSYGSRSGFDVTVPYYFNIAPNRDLTLYPRVLTSRGFQLGEDFRYLGDGYSGRIRGEFLPDDQKTGTNRWAYSVQHNQTLAPGLGAYVNVNKVSDNTYPTDLTRSLSQATTLQYTQEGGVTYNWNGLSVLARVQRFQTLAPNQPSYNREPQLNVKYSRYDLGGFDFQVESDYSRFRIPLTTTGFQQPEGDRLFIQPSISYPIVRAGWYVKPKLIFNATQYQMEAASNTPGNSNSLTRTVPTFSVDSGMTFERDAPGISRLFGVNYVQTLEPRLFYVYTPFRDQSQFPLFDTVQSDFGYGQIFTENPFTGYDRIADNNKVTVGVTTRLIEAETGVERFRGTLAQRVNFKGQQVQIGGSPTIDASSGPSDLLGAATVQLFRGYYLDTALQYNPDTDRVDYTNVSFAWRPETRKLFNIGYRYRRATSVTDNSAIDQLETSSQWPLTRRLYGIGRVAFDLSASQLVDALVGFEYAADCWVGRFVYQRFRNTTNGYTGRFFFQVELRGLSKIGTNPLDLLRLNVPGYQPVPVQAVQPSQLDHYE</sequence>
<name>A0ABN4TEL8_9BURK</name>
<dbReference type="EMBL" id="CP017754">
    <property type="protein sequence ID" value="AOZ05126.1"/>
    <property type="molecule type" value="Genomic_DNA"/>
</dbReference>
<evidence type="ECO:0000256" key="3">
    <source>
        <dbReference type="SAM" id="MobiDB-lite"/>
    </source>
</evidence>
<comment type="similarity">
    <text evidence="2">Belongs to the LptD family.</text>
</comment>
<comment type="function">
    <text evidence="2">Together with LptE, is involved in the assembly of lipopolysaccharide (LPS) at the surface of the outer membrane.</text>
</comment>
<gene>
    <name evidence="2" type="primary">lptD</name>
    <name evidence="5" type="ORF">BKK80_04270</name>
</gene>
<feature type="domain" description="LptD C-terminal" evidence="4">
    <location>
        <begin position="333"/>
        <end position="711"/>
    </location>
</feature>
<reference evidence="5 6" key="1">
    <citation type="submission" date="2016-10" db="EMBL/GenBank/DDBJ databases">
        <title>Complete genome sequences of three Cupriavidus strains isolated from various Malaysian environments.</title>
        <authorList>
            <person name="Abdullah A.A.-A."/>
            <person name="Shafie N.A.H."/>
            <person name="Lau N.S."/>
        </authorList>
    </citation>
    <scope>NUCLEOTIDE SEQUENCE [LARGE SCALE GENOMIC DNA]</scope>
    <source>
        <strain evidence="5 6">USMAA1020</strain>
    </source>
</reference>
<dbReference type="InterPro" id="IPR050218">
    <property type="entry name" value="LptD"/>
</dbReference>
<evidence type="ECO:0000313" key="6">
    <source>
        <dbReference type="Proteomes" id="UP000177515"/>
    </source>
</evidence>
<keyword evidence="6" id="KW-1185">Reference proteome</keyword>
<dbReference type="Pfam" id="PF04453">
    <property type="entry name" value="LptD"/>
    <property type="match status" value="1"/>
</dbReference>
<comment type="subunit">
    <text evidence="2">Component of the lipopolysaccharide transport and assembly complex. Interacts with LptE and LptA.</text>
</comment>
<dbReference type="RefSeq" id="WP_071037504.1">
    <property type="nucleotide sequence ID" value="NZ_CP017754.1"/>
</dbReference>
<evidence type="ECO:0000256" key="1">
    <source>
        <dbReference type="ARBA" id="ARBA00022729"/>
    </source>
</evidence>
<dbReference type="HAMAP" id="MF_01411">
    <property type="entry name" value="LPS_assembly_LptD"/>
    <property type="match status" value="1"/>
</dbReference>
<proteinExistence type="inferred from homology"/>
<keyword evidence="2" id="KW-0472">Membrane</keyword>
<dbReference type="Gene3D" id="2.60.450.10">
    <property type="entry name" value="Lipopolysaccharide (LPS) transport protein A like domain"/>
    <property type="match status" value="1"/>
</dbReference>
<keyword evidence="1 2" id="KW-0732">Signal</keyword>
<comment type="subcellular location">
    <subcellularLocation>
        <location evidence="2">Cell outer membrane</location>
    </subcellularLocation>
</comment>
<dbReference type="InterPro" id="IPR020889">
    <property type="entry name" value="LipoPS_assembly_LptD"/>
</dbReference>
<evidence type="ECO:0000313" key="5">
    <source>
        <dbReference type="EMBL" id="AOZ05126.1"/>
    </source>
</evidence>
<feature type="region of interest" description="Disordered" evidence="3">
    <location>
        <begin position="83"/>
        <end position="103"/>
    </location>
</feature>
<dbReference type="Proteomes" id="UP000177515">
    <property type="component" value="Chromosome 1"/>
</dbReference>
<organism evidence="5 6">
    <name type="scientific">Cupriavidus malaysiensis</name>
    <dbReference type="NCBI Taxonomy" id="367825"/>
    <lineage>
        <taxon>Bacteria</taxon>
        <taxon>Pseudomonadati</taxon>
        <taxon>Pseudomonadota</taxon>
        <taxon>Betaproteobacteria</taxon>
        <taxon>Burkholderiales</taxon>
        <taxon>Burkholderiaceae</taxon>
        <taxon>Cupriavidus</taxon>
    </lineage>
</organism>
<protein>
    <recommendedName>
        <fullName evidence="2">LPS-assembly protein LptD</fullName>
    </recommendedName>
</protein>
<dbReference type="PANTHER" id="PTHR30189">
    <property type="entry name" value="LPS-ASSEMBLY PROTEIN"/>
    <property type="match status" value="1"/>
</dbReference>
<dbReference type="InterPro" id="IPR007543">
    <property type="entry name" value="LptD_C"/>
</dbReference>
<evidence type="ECO:0000259" key="4">
    <source>
        <dbReference type="Pfam" id="PF04453"/>
    </source>
</evidence>
<comment type="caution">
    <text evidence="2">Lacks conserved residue(s) required for the propagation of feature annotation.</text>
</comment>
<keyword evidence="2" id="KW-0998">Cell outer membrane</keyword>
<dbReference type="PANTHER" id="PTHR30189:SF1">
    <property type="entry name" value="LPS-ASSEMBLY PROTEIN LPTD"/>
    <property type="match status" value="1"/>
</dbReference>
<evidence type="ECO:0000256" key="2">
    <source>
        <dbReference type="HAMAP-Rule" id="MF_01411"/>
    </source>
</evidence>
<accession>A0ABN4TEL8</accession>